<evidence type="ECO:0000256" key="4">
    <source>
        <dbReference type="ARBA" id="ARBA00023002"/>
    </source>
</evidence>
<name>A0ABX8YZ36_9BACT</name>
<dbReference type="Gene3D" id="3.30.70.2450">
    <property type="match status" value="1"/>
</dbReference>
<dbReference type="Pfam" id="PF01494">
    <property type="entry name" value="FAD_binding_3"/>
    <property type="match status" value="1"/>
</dbReference>
<dbReference type="Proteomes" id="UP000822862">
    <property type="component" value="Chromosome"/>
</dbReference>
<dbReference type="GO" id="GO:0018677">
    <property type="term" value="F:pentachlorophenol monooxygenase activity"/>
    <property type="evidence" value="ECO:0007669"/>
    <property type="project" value="UniProtKB-EC"/>
</dbReference>
<evidence type="ECO:0000256" key="2">
    <source>
        <dbReference type="ARBA" id="ARBA00022630"/>
    </source>
</evidence>
<dbReference type="InterPro" id="IPR038220">
    <property type="entry name" value="PHOX_C_sf"/>
</dbReference>
<accession>A0ABX8YZ36</accession>
<evidence type="ECO:0000256" key="1">
    <source>
        <dbReference type="ARBA" id="ARBA00001974"/>
    </source>
</evidence>
<reference evidence="6 7" key="1">
    <citation type="submission" date="2021-05" db="EMBL/GenBank/DDBJ databases">
        <title>Ecology and evolution of chlamydial symbionts of arthropods.</title>
        <authorList>
            <person name="Halter T."/>
            <person name="Sixt B.S."/>
            <person name="Toenshoff E.R."/>
            <person name="Koestlbacher S."/>
            <person name="Schulz F."/>
            <person name="Kostanjsek R."/>
            <person name="Collingro A."/>
            <person name="Hendrickx F."/>
            <person name="Horn M."/>
        </authorList>
    </citation>
    <scope>NUCLEOTIDE SEQUENCE [LARGE SCALE GENOMIC DNA]</scope>
    <source>
        <strain evidence="6 7">15C</strain>
    </source>
</reference>
<protein>
    <submittedName>
        <fullName evidence="6">Pentachlorophenol 4-monooxygenase</fullName>
        <ecNumber evidence="6">1.14.13.50</ecNumber>
    </submittedName>
</protein>
<feature type="domain" description="FAD-binding" evidence="5">
    <location>
        <begin position="6"/>
        <end position="357"/>
    </location>
</feature>
<keyword evidence="4 6" id="KW-0560">Oxidoreductase</keyword>
<comment type="cofactor">
    <cofactor evidence="1">
        <name>FAD</name>
        <dbReference type="ChEBI" id="CHEBI:57692"/>
    </cofactor>
</comment>
<keyword evidence="7" id="KW-1185">Reference proteome</keyword>
<dbReference type="PRINTS" id="PR00420">
    <property type="entry name" value="RNGMNOXGNASE"/>
</dbReference>
<keyword evidence="2" id="KW-0285">Flavoprotein</keyword>
<dbReference type="Gene3D" id="3.50.50.60">
    <property type="entry name" value="FAD/NAD(P)-binding domain"/>
    <property type="match status" value="1"/>
</dbReference>
<keyword evidence="3" id="KW-0274">FAD</keyword>
<dbReference type="PANTHER" id="PTHR43004:SF19">
    <property type="entry name" value="BINDING MONOOXYGENASE, PUTATIVE (JCVI)-RELATED"/>
    <property type="match status" value="1"/>
</dbReference>
<evidence type="ECO:0000259" key="5">
    <source>
        <dbReference type="Pfam" id="PF01494"/>
    </source>
</evidence>
<evidence type="ECO:0000313" key="6">
    <source>
        <dbReference type="EMBL" id="QZA58542.1"/>
    </source>
</evidence>
<evidence type="ECO:0000313" key="7">
    <source>
        <dbReference type="Proteomes" id="UP000822862"/>
    </source>
</evidence>
<dbReference type="InterPro" id="IPR050641">
    <property type="entry name" value="RIFMO-like"/>
</dbReference>
<dbReference type="InterPro" id="IPR036188">
    <property type="entry name" value="FAD/NAD-bd_sf"/>
</dbReference>
<dbReference type="RefSeq" id="WP_194844895.1">
    <property type="nucleotide sequence ID" value="NZ_CP075585.1"/>
</dbReference>
<proteinExistence type="predicted"/>
<dbReference type="InterPro" id="IPR002938">
    <property type="entry name" value="FAD-bd"/>
</dbReference>
<organism evidence="6 7">
    <name type="scientific">Candidatus Rhabdochlamydia porcellionis</name>
    <dbReference type="NCBI Taxonomy" id="225148"/>
    <lineage>
        <taxon>Bacteria</taxon>
        <taxon>Pseudomonadati</taxon>
        <taxon>Chlamydiota</taxon>
        <taxon>Chlamydiia</taxon>
        <taxon>Parachlamydiales</taxon>
        <taxon>Candidatus Rhabdochlamydiaceae</taxon>
        <taxon>Candidatus Rhabdochlamydia</taxon>
    </lineage>
</organism>
<dbReference type="Gene3D" id="3.40.30.20">
    <property type="match status" value="1"/>
</dbReference>
<dbReference type="SUPFAM" id="SSF51905">
    <property type="entry name" value="FAD/NAD(P)-binding domain"/>
    <property type="match status" value="1"/>
</dbReference>
<gene>
    <name evidence="6" type="ORF">RHAB15C_0000418</name>
</gene>
<dbReference type="EMBL" id="CP075585">
    <property type="protein sequence ID" value="QZA58542.1"/>
    <property type="molecule type" value="Genomic_DNA"/>
</dbReference>
<dbReference type="PANTHER" id="PTHR43004">
    <property type="entry name" value="TRK SYSTEM POTASSIUM UPTAKE PROTEIN"/>
    <property type="match status" value="1"/>
</dbReference>
<sequence length="526" mass="59167">MSDVIEVLVIGAGPTGILMAAEAVRHGLSCRIIDKGGSYVDRSRAIGIQARTMEIFGHLNIAKDFLAQGIQIQAANPISHFQRLAQIPLSTLSSPYPFVLSLEQSKTEEILAKYAATLGIRIEKGIECIQLMQNAQEIEVVLQQSGKEERVKASWVIGCDGAHSQVRKQLGIAFAGKAFADVFSLADVHILWEYPHSEVSIFLNAKGFLAAIPLPEPNRYRLIFQLLRCRNLLKNHKNLPYGQVNTDLVKEPNVQEIESLLQEYSGQKAQLTNSIWIANFHINSRMTNTYQKGRVFLAGDAAHIHSPLGAQGMNTGLQDVFNLAWKLALVHKNKASSELLKTYDLERHRVGKTILRTTEYASYMATAHNPITIWFRNRILSLLNRFSSIRRSLARRISQIAICYPKSFIVVDKRPFQGPKAGLRAPNAPILLNGKSSDLYTIWSRSTAFQMLLFNSPKSLQRFRSEFINVILLTHSMDPTGEAHQIYAAKKPCVYIIRPDGYIGYRSKRIDESEIETFFNSIFKNN</sequence>
<evidence type="ECO:0000256" key="3">
    <source>
        <dbReference type="ARBA" id="ARBA00022827"/>
    </source>
</evidence>
<dbReference type="EC" id="1.14.13.50" evidence="6"/>